<sequence>MSTRGNTKKGEDELQSAVKTLVTKLCTSEDFLNHLTADITQTISGKFKKEIDELKTENKKIMEMMREQEGIIHSLVSKQDKYEQIVRSRNVRLYGVNETQGEDCARKVIEILNDKMNLNMESHTIENTYRIGKFEVNKTRPILVKFSNNSYKNYAFSNKKKLKNTRIVMREDLTVDQLQIMKAAIQKIGNNGKVWTNFGNVFMKYNDGDTLIRIRNLVDI</sequence>
<dbReference type="Gene3D" id="3.30.70.1820">
    <property type="entry name" value="L1 transposable element, RRM domain"/>
    <property type="match status" value="1"/>
</dbReference>
<accession>A0A9N9SB70</accession>
<reference evidence="1" key="2">
    <citation type="submission" date="2022-10" db="EMBL/GenBank/DDBJ databases">
        <authorList>
            <consortium name="ENA_rothamsted_submissions"/>
            <consortium name="culmorum"/>
            <person name="King R."/>
        </authorList>
    </citation>
    <scope>NUCLEOTIDE SEQUENCE</scope>
</reference>
<evidence type="ECO:0008006" key="3">
    <source>
        <dbReference type="Google" id="ProtNLM"/>
    </source>
</evidence>
<organism evidence="1 2">
    <name type="scientific">Phaedon cochleariae</name>
    <name type="common">Mustard beetle</name>
    <dbReference type="NCBI Taxonomy" id="80249"/>
    <lineage>
        <taxon>Eukaryota</taxon>
        <taxon>Metazoa</taxon>
        <taxon>Ecdysozoa</taxon>
        <taxon>Arthropoda</taxon>
        <taxon>Hexapoda</taxon>
        <taxon>Insecta</taxon>
        <taxon>Pterygota</taxon>
        <taxon>Neoptera</taxon>
        <taxon>Endopterygota</taxon>
        <taxon>Coleoptera</taxon>
        <taxon>Polyphaga</taxon>
        <taxon>Cucujiformia</taxon>
        <taxon>Chrysomeloidea</taxon>
        <taxon>Chrysomelidae</taxon>
        <taxon>Chrysomelinae</taxon>
        <taxon>Chrysomelini</taxon>
        <taxon>Phaedon</taxon>
    </lineage>
</organism>
<dbReference type="EMBL" id="OU896720">
    <property type="protein sequence ID" value="CAG9816448.1"/>
    <property type="molecule type" value="Genomic_DNA"/>
</dbReference>
<protein>
    <recommendedName>
        <fullName evidence="3">Endonuclease-reverse transcriptase</fullName>
    </recommendedName>
</protein>
<gene>
    <name evidence="1" type="ORF">PHAECO_LOCUS4107</name>
</gene>
<dbReference type="Proteomes" id="UP001153737">
    <property type="component" value="Chromosome 14"/>
</dbReference>
<dbReference type="OrthoDB" id="10066957at2759"/>
<reference evidence="1" key="1">
    <citation type="submission" date="2022-01" db="EMBL/GenBank/DDBJ databases">
        <authorList>
            <person name="King R."/>
        </authorList>
    </citation>
    <scope>NUCLEOTIDE SEQUENCE</scope>
</reference>
<keyword evidence="2" id="KW-1185">Reference proteome</keyword>
<dbReference type="AlphaFoldDB" id="A0A9N9SB70"/>
<proteinExistence type="predicted"/>
<evidence type="ECO:0000313" key="2">
    <source>
        <dbReference type="Proteomes" id="UP001153737"/>
    </source>
</evidence>
<evidence type="ECO:0000313" key="1">
    <source>
        <dbReference type="EMBL" id="CAG9816448.1"/>
    </source>
</evidence>
<name>A0A9N9SB70_PHACE</name>